<gene>
    <name evidence="6" type="primary">bacD</name>
    <name evidence="6" type="ORF">PMF13cell1_05072</name>
</gene>
<dbReference type="Gene3D" id="3.40.50.20">
    <property type="match status" value="1"/>
</dbReference>
<evidence type="ECO:0000256" key="4">
    <source>
        <dbReference type="PROSITE-ProRule" id="PRU00409"/>
    </source>
</evidence>
<dbReference type="SUPFAM" id="SSF56059">
    <property type="entry name" value="Glutathione synthetase ATP-binding domain-like"/>
    <property type="match status" value="1"/>
</dbReference>
<dbReference type="Pfam" id="PF18603">
    <property type="entry name" value="LAL_C2"/>
    <property type="match status" value="1"/>
</dbReference>
<sequence length="400" mass="43283">MKKIMILGASILQLPAIKKAKEMGLQVIAVDMDAEAVGFKEKDVVCEVISTIDTEKILNTAKSYGVDGIMTLASDMPIRSVAIVAKEMGLVGISEQTALKATNKAFMRQCLKEHGVPVPEFFCVNTREEFLKAIEYFKRTNINCIVKPADNSGSRGVDMLSDLSNMEALGKAFAYSKSYSRSGDILVEEYMEGPEVSVETLSIDGECHVIQITDKITTNAPYFVEMGHSEPSALPDEIKQKIVQTTKSAVKAIGIENGPSHTELKITAEGPKIVELGARLGGDNITTHLVPLSTGVNMVECCIRIAIGDKADIEIKYDKGAAIRYLKADIGEIKEIKGISDAETVKGIQQVSIVKGVGNQSTEIKSSVDRIGFVIAQDITADKAVYDCMSAIKKIDIRVG</sequence>
<dbReference type="SMART" id="SM01209">
    <property type="entry name" value="GARS_A"/>
    <property type="match status" value="1"/>
</dbReference>
<dbReference type="Gene3D" id="3.30.1490.20">
    <property type="entry name" value="ATP-grasp fold, A domain"/>
    <property type="match status" value="1"/>
</dbReference>
<proteinExistence type="predicted"/>
<accession>A0A4P6M5I3</accession>
<dbReference type="KEGG" id="bpro:PMF13cell1_05072"/>
<dbReference type="GO" id="GO:0034026">
    <property type="term" value="F:L-amino-acid alpha-ligase activity"/>
    <property type="evidence" value="ECO:0007669"/>
    <property type="project" value="UniProtKB-EC"/>
</dbReference>
<evidence type="ECO:0000313" key="6">
    <source>
        <dbReference type="EMBL" id="QBE99495.1"/>
    </source>
</evidence>
<reference evidence="6 7" key="1">
    <citation type="submission" date="2019-01" db="EMBL/GenBank/DDBJ databases">
        <title>PMF-metabolizing Aryl O-demethylase.</title>
        <authorList>
            <person name="Kim M."/>
        </authorList>
    </citation>
    <scope>NUCLEOTIDE SEQUENCE [LARGE SCALE GENOMIC DNA]</scope>
    <source>
        <strain evidence="6 7">PMF1</strain>
    </source>
</reference>
<evidence type="ECO:0000313" key="7">
    <source>
        <dbReference type="Proteomes" id="UP000289794"/>
    </source>
</evidence>
<evidence type="ECO:0000256" key="2">
    <source>
        <dbReference type="ARBA" id="ARBA00022741"/>
    </source>
</evidence>
<evidence type="ECO:0000256" key="1">
    <source>
        <dbReference type="ARBA" id="ARBA00022598"/>
    </source>
</evidence>
<keyword evidence="1 6" id="KW-0436">Ligase</keyword>
<evidence type="ECO:0000259" key="5">
    <source>
        <dbReference type="PROSITE" id="PS50975"/>
    </source>
</evidence>
<dbReference type="Pfam" id="PF13535">
    <property type="entry name" value="ATP-grasp_4"/>
    <property type="match status" value="1"/>
</dbReference>
<dbReference type="Gene3D" id="3.30.470.20">
    <property type="entry name" value="ATP-grasp fold, B domain"/>
    <property type="match status" value="1"/>
</dbReference>
<dbReference type="GO" id="GO:0005524">
    <property type="term" value="F:ATP binding"/>
    <property type="evidence" value="ECO:0007669"/>
    <property type="project" value="UniProtKB-UniRule"/>
</dbReference>
<dbReference type="PANTHER" id="PTHR43585">
    <property type="entry name" value="FUMIPYRROLE BIOSYNTHESIS PROTEIN C"/>
    <property type="match status" value="1"/>
</dbReference>
<keyword evidence="2 4" id="KW-0547">Nucleotide-binding</keyword>
<dbReference type="Proteomes" id="UP000289794">
    <property type="component" value="Chromosome"/>
</dbReference>
<evidence type="ECO:0000256" key="3">
    <source>
        <dbReference type="ARBA" id="ARBA00022840"/>
    </source>
</evidence>
<protein>
    <submittedName>
        <fullName evidence="6">Alanine--anticapsin ligase</fullName>
        <ecNumber evidence="6">6.3.2.49</ecNumber>
    </submittedName>
</protein>
<dbReference type="InterPro" id="IPR052032">
    <property type="entry name" value="ATP-dep_AA_Ligase"/>
</dbReference>
<dbReference type="EMBL" id="CP035945">
    <property type="protein sequence ID" value="QBE99495.1"/>
    <property type="molecule type" value="Genomic_DNA"/>
</dbReference>
<dbReference type="InterPro" id="IPR013815">
    <property type="entry name" value="ATP_grasp_subdomain_1"/>
</dbReference>
<dbReference type="PANTHER" id="PTHR43585:SF2">
    <property type="entry name" value="ATP-GRASP ENZYME FSQD"/>
    <property type="match status" value="1"/>
</dbReference>
<dbReference type="InterPro" id="IPR040570">
    <property type="entry name" value="LAL_C2"/>
</dbReference>
<dbReference type="AlphaFoldDB" id="A0A4P6M5I3"/>
<name>A0A4P6M5I3_9FIRM</name>
<dbReference type="InterPro" id="IPR011761">
    <property type="entry name" value="ATP-grasp"/>
</dbReference>
<organism evidence="6 7">
    <name type="scientific">Blautia producta</name>
    <dbReference type="NCBI Taxonomy" id="33035"/>
    <lineage>
        <taxon>Bacteria</taxon>
        <taxon>Bacillati</taxon>
        <taxon>Bacillota</taxon>
        <taxon>Clostridia</taxon>
        <taxon>Lachnospirales</taxon>
        <taxon>Lachnospiraceae</taxon>
        <taxon>Blautia</taxon>
    </lineage>
</organism>
<dbReference type="PROSITE" id="PS50975">
    <property type="entry name" value="ATP_GRASP"/>
    <property type="match status" value="1"/>
</dbReference>
<dbReference type="GO" id="GO:0046872">
    <property type="term" value="F:metal ion binding"/>
    <property type="evidence" value="ECO:0007669"/>
    <property type="project" value="InterPro"/>
</dbReference>
<dbReference type="EC" id="6.3.2.49" evidence="6"/>
<keyword evidence="3 4" id="KW-0067">ATP-binding</keyword>
<feature type="domain" description="ATP-grasp" evidence="5">
    <location>
        <begin position="108"/>
        <end position="307"/>
    </location>
</feature>
<dbReference type="RefSeq" id="WP_205730537.1">
    <property type="nucleotide sequence ID" value="NZ_CP035945.1"/>
</dbReference>